<dbReference type="GO" id="GO:0009251">
    <property type="term" value="P:glucan catabolic process"/>
    <property type="evidence" value="ECO:0007669"/>
    <property type="project" value="TreeGrafter"/>
</dbReference>
<dbReference type="Gene3D" id="3.20.20.80">
    <property type="entry name" value="Glycosidases"/>
    <property type="match status" value="1"/>
</dbReference>
<dbReference type="EMBL" id="JAWDJX010000016">
    <property type="protein sequence ID" value="KAK3053332.1"/>
    <property type="molecule type" value="Genomic_DNA"/>
</dbReference>
<accession>A0AAJ0DN24</accession>
<keyword evidence="3 5" id="KW-0326">Glycosidase</keyword>
<name>A0AAJ0DN24_9PEZI</name>
<dbReference type="PANTHER" id="PTHR31297">
    <property type="entry name" value="GLUCAN ENDO-1,6-BETA-GLUCOSIDASE B"/>
    <property type="match status" value="1"/>
</dbReference>
<evidence type="ECO:0000259" key="6">
    <source>
        <dbReference type="Pfam" id="PF00150"/>
    </source>
</evidence>
<evidence type="ECO:0000256" key="1">
    <source>
        <dbReference type="ARBA" id="ARBA00005641"/>
    </source>
</evidence>
<dbReference type="AlphaFoldDB" id="A0AAJ0DN24"/>
<evidence type="ECO:0000256" key="3">
    <source>
        <dbReference type="ARBA" id="ARBA00023295"/>
    </source>
</evidence>
<proteinExistence type="inferred from homology"/>
<comment type="caution">
    <text evidence="7">The sequence shown here is derived from an EMBL/GenBank/DDBJ whole genome shotgun (WGS) entry which is preliminary data.</text>
</comment>
<dbReference type="GO" id="GO:0005576">
    <property type="term" value="C:extracellular region"/>
    <property type="evidence" value="ECO:0007669"/>
    <property type="project" value="TreeGrafter"/>
</dbReference>
<evidence type="ECO:0000313" key="7">
    <source>
        <dbReference type="EMBL" id="KAK3053332.1"/>
    </source>
</evidence>
<evidence type="ECO:0000256" key="5">
    <source>
        <dbReference type="RuleBase" id="RU361153"/>
    </source>
</evidence>
<dbReference type="GO" id="GO:0071555">
    <property type="term" value="P:cell wall organization"/>
    <property type="evidence" value="ECO:0007669"/>
    <property type="project" value="UniProtKB-KW"/>
</dbReference>
<dbReference type="InterPro" id="IPR017853">
    <property type="entry name" value="GH"/>
</dbReference>
<sequence length="156" mass="17752">MESITQPKGFLRVYGVNVVDGDGRKVILKGVCFEKRIFDGSTTNQCPTRRLLGALLDVLGQEKYDYFFEKFLDYFFTRSDAKFFRSLGLNGIRIPINHRHFIDDLNPGVIKPDGFRFVDRIVEACSAEGIYSILDMHTFPGGQNQGWHSDSGIHRA</sequence>
<dbReference type="PANTHER" id="PTHR31297:SF13">
    <property type="entry name" value="PUTATIVE-RELATED"/>
    <property type="match status" value="1"/>
</dbReference>
<evidence type="ECO:0000256" key="2">
    <source>
        <dbReference type="ARBA" id="ARBA00022801"/>
    </source>
</evidence>
<dbReference type="Pfam" id="PF00150">
    <property type="entry name" value="Cellulase"/>
    <property type="match status" value="1"/>
</dbReference>
<dbReference type="InterPro" id="IPR001547">
    <property type="entry name" value="Glyco_hydro_5"/>
</dbReference>
<reference evidence="7" key="1">
    <citation type="submission" date="2023-04" db="EMBL/GenBank/DDBJ databases">
        <title>Black Yeasts Isolated from many extreme environments.</title>
        <authorList>
            <person name="Coleine C."/>
            <person name="Stajich J.E."/>
            <person name="Selbmann L."/>
        </authorList>
    </citation>
    <scope>NUCLEOTIDE SEQUENCE</scope>
    <source>
        <strain evidence="7">CCFEE 5312</strain>
    </source>
</reference>
<keyword evidence="4" id="KW-0961">Cell wall biogenesis/degradation</keyword>
<dbReference type="SUPFAM" id="SSF51445">
    <property type="entry name" value="(Trans)glycosidases"/>
    <property type="match status" value="1"/>
</dbReference>
<dbReference type="Proteomes" id="UP001271007">
    <property type="component" value="Unassembled WGS sequence"/>
</dbReference>
<evidence type="ECO:0000256" key="4">
    <source>
        <dbReference type="ARBA" id="ARBA00023316"/>
    </source>
</evidence>
<keyword evidence="2 5" id="KW-0378">Hydrolase</keyword>
<protein>
    <recommendedName>
        <fullName evidence="6">Glycoside hydrolase family 5 domain-containing protein</fullName>
    </recommendedName>
</protein>
<gene>
    <name evidence="7" type="ORF">LTR09_005501</name>
</gene>
<evidence type="ECO:0000313" key="8">
    <source>
        <dbReference type="Proteomes" id="UP001271007"/>
    </source>
</evidence>
<organism evidence="7 8">
    <name type="scientific">Extremus antarcticus</name>
    <dbReference type="NCBI Taxonomy" id="702011"/>
    <lineage>
        <taxon>Eukaryota</taxon>
        <taxon>Fungi</taxon>
        <taxon>Dikarya</taxon>
        <taxon>Ascomycota</taxon>
        <taxon>Pezizomycotina</taxon>
        <taxon>Dothideomycetes</taxon>
        <taxon>Dothideomycetidae</taxon>
        <taxon>Mycosphaerellales</taxon>
        <taxon>Extremaceae</taxon>
        <taxon>Extremus</taxon>
    </lineage>
</organism>
<dbReference type="GO" id="GO:0008422">
    <property type="term" value="F:beta-glucosidase activity"/>
    <property type="evidence" value="ECO:0007669"/>
    <property type="project" value="TreeGrafter"/>
</dbReference>
<dbReference type="InterPro" id="IPR050386">
    <property type="entry name" value="Glycosyl_hydrolase_5"/>
</dbReference>
<dbReference type="GO" id="GO:0009986">
    <property type="term" value="C:cell surface"/>
    <property type="evidence" value="ECO:0007669"/>
    <property type="project" value="TreeGrafter"/>
</dbReference>
<keyword evidence="8" id="KW-1185">Reference proteome</keyword>
<feature type="domain" description="Glycoside hydrolase family 5" evidence="6">
    <location>
        <begin position="78"/>
        <end position="145"/>
    </location>
</feature>
<comment type="similarity">
    <text evidence="1 5">Belongs to the glycosyl hydrolase 5 (cellulase A) family.</text>
</comment>